<dbReference type="Pfam" id="PF13575">
    <property type="entry name" value="DUF4135"/>
    <property type="match status" value="1"/>
</dbReference>
<dbReference type="KEGG" id="saqi:AXG55_05425"/>
<dbReference type="STRING" id="1915309.AXG55_05425"/>
<keyword evidence="3" id="KW-1185">Reference proteome</keyword>
<sequence>MNLGDRHNGQKCVKKINKRYIYKPRCIYWEKLFLEKNSFFLNELKDFQKNKECHLNKDWLTVLPSLEFHEVGEKYLSGYVKYQNCDYISAPILGESYWESFGAVIGLLSLFGVYDLHNENILMGRDSNNKIIFGPIDIECLFENFTLVSQTHLLPSKILLEHKSGLYKLKMVFNLSSEMNFIAPLLFGYIEFLNCFLNFKEFFIKKYPQIFNYPIRVILHSTECYKTKLNQFNDFFNSEERDQISKGDIPYFFKYLGSKKLYYMNNSSKNITSSKSLNIVSNKLCDNHNTNSLKKMGSLQIFNYFSDNITFGSAKYKNLSILKSKNLIIIKYDKDKWASSC</sequence>
<protein>
    <recommendedName>
        <fullName evidence="1">Lantibiotic biosynthesis protein dehydration domain-containing protein</fullName>
    </recommendedName>
</protein>
<evidence type="ECO:0000259" key="1">
    <source>
        <dbReference type="Pfam" id="PF13575"/>
    </source>
</evidence>
<name>A0A1L4CZK5_9BACT</name>
<evidence type="ECO:0000313" key="2">
    <source>
        <dbReference type="EMBL" id="APJ03376.1"/>
    </source>
</evidence>
<evidence type="ECO:0000313" key="3">
    <source>
        <dbReference type="Proteomes" id="UP000184731"/>
    </source>
</evidence>
<gene>
    <name evidence="2" type="ORF">AXG55_05425</name>
</gene>
<proteinExistence type="predicted"/>
<reference evidence="2 3" key="1">
    <citation type="submission" date="2016-10" db="EMBL/GenBank/DDBJ databases">
        <title>Silvanigrella aquatica sp. nov., isolated from a freshwater lake located in the Black Forest, Germany, description of Silvanigrellaceae fam. nov., Silvanigrellales ord. nov., reclassification of the order Bdellovibrionales in the class Oligoflexia, reclassification of the families Bacteriovoracaceae and Halobacteriovoraceae in the new order Bacteriovoracales ord. nov., and reclassification of the family Pseudobacteriovoracaceae in the order Oligoflexiales.</title>
        <authorList>
            <person name="Hahn M.W."/>
            <person name="Schmidt J."/>
            <person name="Koll U."/>
            <person name="Rohde M."/>
            <person name="Verbag S."/>
            <person name="Pitt A."/>
            <person name="Nakai R."/>
            <person name="Naganuma T."/>
            <person name="Lang E."/>
        </authorList>
    </citation>
    <scope>NUCLEOTIDE SEQUENCE [LARGE SCALE GENOMIC DNA]</scope>
    <source>
        <strain evidence="2 3">MWH-Nonnen-W8red</strain>
    </source>
</reference>
<dbReference type="AlphaFoldDB" id="A0A1L4CZK5"/>
<accession>A0A1L4CZK5</accession>
<dbReference type="InterPro" id="IPR025410">
    <property type="entry name" value="Lant_dehyd"/>
</dbReference>
<feature type="domain" description="Lantibiotic biosynthesis protein dehydration" evidence="1">
    <location>
        <begin position="2"/>
        <end position="144"/>
    </location>
</feature>
<dbReference type="EMBL" id="CP017834">
    <property type="protein sequence ID" value="APJ03376.1"/>
    <property type="molecule type" value="Genomic_DNA"/>
</dbReference>
<dbReference type="Proteomes" id="UP000184731">
    <property type="component" value="Chromosome"/>
</dbReference>
<organism evidence="2 3">
    <name type="scientific">Silvanigrella aquatica</name>
    <dbReference type="NCBI Taxonomy" id="1915309"/>
    <lineage>
        <taxon>Bacteria</taxon>
        <taxon>Pseudomonadati</taxon>
        <taxon>Bdellovibrionota</taxon>
        <taxon>Oligoflexia</taxon>
        <taxon>Silvanigrellales</taxon>
        <taxon>Silvanigrellaceae</taxon>
        <taxon>Silvanigrella</taxon>
    </lineage>
</organism>